<dbReference type="PROSITE" id="PS51257">
    <property type="entry name" value="PROKAR_LIPOPROTEIN"/>
    <property type="match status" value="1"/>
</dbReference>
<dbReference type="SUPFAM" id="SSF141523">
    <property type="entry name" value="L,D-transpeptidase catalytic domain-like"/>
    <property type="match status" value="1"/>
</dbReference>
<protein>
    <recommendedName>
        <fullName evidence="9">L,D-TPase catalytic domain-containing protein</fullName>
    </recommendedName>
</protein>
<dbReference type="Proteomes" id="UP000648801">
    <property type="component" value="Unassembled WGS sequence"/>
</dbReference>
<dbReference type="InterPro" id="IPR005490">
    <property type="entry name" value="LD_TPept_cat_dom"/>
</dbReference>
<dbReference type="GO" id="GO:0016740">
    <property type="term" value="F:transferase activity"/>
    <property type="evidence" value="ECO:0007669"/>
    <property type="project" value="UniProtKB-KW"/>
</dbReference>
<keyword evidence="4 7" id="KW-0133">Cell shape</keyword>
<dbReference type="CDD" id="cd16913">
    <property type="entry name" value="YkuD_like"/>
    <property type="match status" value="1"/>
</dbReference>
<dbReference type="EMBL" id="BMJB01000001">
    <property type="protein sequence ID" value="GGA59050.1"/>
    <property type="molecule type" value="Genomic_DNA"/>
</dbReference>
<evidence type="ECO:0000256" key="8">
    <source>
        <dbReference type="SAM" id="SignalP"/>
    </source>
</evidence>
<dbReference type="GO" id="GO:0009252">
    <property type="term" value="P:peptidoglycan biosynthetic process"/>
    <property type="evidence" value="ECO:0007669"/>
    <property type="project" value="UniProtKB-KW"/>
</dbReference>
<evidence type="ECO:0000256" key="6">
    <source>
        <dbReference type="ARBA" id="ARBA00023316"/>
    </source>
</evidence>
<keyword evidence="6 7" id="KW-0961">Cell wall biogenesis/degradation</keyword>
<dbReference type="InterPro" id="IPR038063">
    <property type="entry name" value="Transpep_catalytic_dom"/>
</dbReference>
<proteinExistence type="inferred from homology"/>
<evidence type="ECO:0000256" key="4">
    <source>
        <dbReference type="ARBA" id="ARBA00022960"/>
    </source>
</evidence>
<evidence type="ECO:0000259" key="9">
    <source>
        <dbReference type="PROSITE" id="PS52029"/>
    </source>
</evidence>
<dbReference type="PROSITE" id="PS52029">
    <property type="entry name" value="LD_TPASE"/>
    <property type="match status" value="1"/>
</dbReference>
<comment type="similarity">
    <text evidence="2">Belongs to the YkuD family.</text>
</comment>
<reference evidence="10" key="1">
    <citation type="journal article" date="2014" name="Int. J. Syst. Evol. Microbiol.">
        <title>Complete genome sequence of Corynebacterium casei LMG S-19264T (=DSM 44701T), isolated from a smear-ripened cheese.</title>
        <authorList>
            <consortium name="US DOE Joint Genome Institute (JGI-PGF)"/>
            <person name="Walter F."/>
            <person name="Albersmeier A."/>
            <person name="Kalinowski J."/>
            <person name="Ruckert C."/>
        </authorList>
    </citation>
    <scope>NUCLEOTIDE SEQUENCE</scope>
    <source>
        <strain evidence="10">CGMCC 1.15447</strain>
    </source>
</reference>
<evidence type="ECO:0000256" key="2">
    <source>
        <dbReference type="ARBA" id="ARBA00005992"/>
    </source>
</evidence>
<evidence type="ECO:0000256" key="5">
    <source>
        <dbReference type="ARBA" id="ARBA00022984"/>
    </source>
</evidence>
<gene>
    <name evidence="10" type="ORF">GCM10011507_08030</name>
</gene>
<keyword evidence="5 7" id="KW-0573">Peptidoglycan synthesis</keyword>
<evidence type="ECO:0000313" key="11">
    <source>
        <dbReference type="Proteomes" id="UP000648801"/>
    </source>
</evidence>
<comment type="caution">
    <text evidence="10">The sequence shown here is derived from an EMBL/GenBank/DDBJ whole genome shotgun (WGS) entry which is preliminary data.</text>
</comment>
<sequence length="172" mass="18974">MRRRFATSGILLFIFLAITGCKSTPATLPPNTHIDEILVIKSQHTLALMSNGIAVKTYRVALGRGSGAAKEREGDHETPEGFYTIDSRNPHSNFHLALHISYPNAADKTRARIADVRPGGDIMIHGIKNGLGWLGPLQREVDWTDGCIAVTDPEIEEIWRLVPDGTSIEIRH</sequence>
<evidence type="ECO:0000256" key="1">
    <source>
        <dbReference type="ARBA" id="ARBA00004752"/>
    </source>
</evidence>
<comment type="pathway">
    <text evidence="1 7">Cell wall biogenesis; peptidoglycan biosynthesis.</text>
</comment>
<dbReference type="GO" id="GO:0071555">
    <property type="term" value="P:cell wall organization"/>
    <property type="evidence" value="ECO:0007669"/>
    <property type="project" value="UniProtKB-UniRule"/>
</dbReference>
<dbReference type="RefSeq" id="WP_188758006.1">
    <property type="nucleotide sequence ID" value="NZ_BMJB01000001.1"/>
</dbReference>
<keyword evidence="11" id="KW-1185">Reference proteome</keyword>
<dbReference type="GO" id="GO:0008360">
    <property type="term" value="P:regulation of cell shape"/>
    <property type="evidence" value="ECO:0007669"/>
    <property type="project" value="UniProtKB-UniRule"/>
</dbReference>
<dbReference type="Pfam" id="PF03734">
    <property type="entry name" value="YkuD"/>
    <property type="match status" value="1"/>
</dbReference>
<feature type="signal peptide" evidence="8">
    <location>
        <begin position="1"/>
        <end position="26"/>
    </location>
</feature>
<dbReference type="PANTHER" id="PTHR36699">
    <property type="entry name" value="LD-TRANSPEPTIDASE"/>
    <property type="match status" value="1"/>
</dbReference>
<dbReference type="Gene3D" id="2.40.440.10">
    <property type="entry name" value="L,D-transpeptidase catalytic domain-like"/>
    <property type="match status" value="1"/>
</dbReference>
<feature type="active site" description="Proton donor/acceptor" evidence="7">
    <location>
        <position position="125"/>
    </location>
</feature>
<evidence type="ECO:0000313" key="10">
    <source>
        <dbReference type="EMBL" id="GGA59050.1"/>
    </source>
</evidence>
<keyword evidence="3" id="KW-0808">Transferase</keyword>
<evidence type="ECO:0000256" key="3">
    <source>
        <dbReference type="ARBA" id="ARBA00022679"/>
    </source>
</evidence>
<dbReference type="AlphaFoldDB" id="A0A916RKR5"/>
<evidence type="ECO:0000256" key="7">
    <source>
        <dbReference type="PROSITE-ProRule" id="PRU01373"/>
    </source>
</evidence>
<feature type="domain" description="L,D-TPase catalytic" evidence="9">
    <location>
        <begin position="35"/>
        <end position="171"/>
    </location>
</feature>
<organism evidence="10 11">
    <name type="scientific">Edaphobacter acidisoli</name>
    <dbReference type="NCBI Taxonomy" id="2040573"/>
    <lineage>
        <taxon>Bacteria</taxon>
        <taxon>Pseudomonadati</taxon>
        <taxon>Acidobacteriota</taxon>
        <taxon>Terriglobia</taxon>
        <taxon>Terriglobales</taxon>
        <taxon>Acidobacteriaceae</taxon>
        <taxon>Edaphobacter</taxon>
    </lineage>
</organism>
<feature type="chain" id="PRO_5037203974" description="L,D-TPase catalytic domain-containing protein" evidence="8">
    <location>
        <begin position="27"/>
        <end position="172"/>
    </location>
</feature>
<reference evidence="10" key="2">
    <citation type="submission" date="2020-09" db="EMBL/GenBank/DDBJ databases">
        <authorList>
            <person name="Sun Q."/>
            <person name="Zhou Y."/>
        </authorList>
    </citation>
    <scope>NUCLEOTIDE SEQUENCE</scope>
    <source>
        <strain evidence="10">CGMCC 1.15447</strain>
    </source>
</reference>
<name>A0A916RKR5_9BACT</name>
<feature type="active site" description="Nucleophile" evidence="7">
    <location>
        <position position="147"/>
    </location>
</feature>
<accession>A0A916RKR5</accession>
<dbReference type="GO" id="GO:0004180">
    <property type="term" value="F:carboxypeptidase activity"/>
    <property type="evidence" value="ECO:0007669"/>
    <property type="project" value="UniProtKB-ARBA"/>
</dbReference>
<dbReference type="PANTHER" id="PTHR36699:SF1">
    <property type="entry name" value="L,D-TRANSPEPTIDASE YAFK-RELATED"/>
    <property type="match status" value="1"/>
</dbReference>
<keyword evidence="8" id="KW-0732">Signal</keyword>